<comment type="subcellular location">
    <subcellularLocation>
        <location evidence="4">Cytoplasm</location>
    </subcellularLocation>
</comment>
<dbReference type="Gene3D" id="1.10.3730.10">
    <property type="entry name" value="ProC C-terminal domain-like"/>
    <property type="match status" value="1"/>
</dbReference>
<protein>
    <recommendedName>
        <fullName evidence="4 5">Pyrroline-5-carboxylate reductase</fullName>
        <shortName evidence="4">P5C reductase</shortName>
        <shortName evidence="4">P5CR</shortName>
        <ecNumber evidence="4 5">1.5.1.2</ecNumber>
    </recommendedName>
    <alternativeName>
        <fullName evidence="4">PCA reductase</fullName>
    </alternativeName>
</protein>
<comment type="pathway">
    <text evidence="4 6">Amino-acid biosynthesis; L-proline biosynthesis; L-proline from L-glutamate 5-semialdehyde: step 1/1.</text>
</comment>
<dbReference type="InterPro" id="IPR008927">
    <property type="entry name" value="6-PGluconate_DH-like_C_sf"/>
</dbReference>
<dbReference type="InterPro" id="IPR028939">
    <property type="entry name" value="P5C_Rdtase_cat_N"/>
</dbReference>
<evidence type="ECO:0000256" key="3">
    <source>
        <dbReference type="ARBA" id="ARBA00023002"/>
    </source>
</evidence>
<feature type="domain" description="Pyrroline-5-carboxylate reductase catalytic N-terminal" evidence="7">
    <location>
        <begin position="5"/>
        <end position="88"/>
    </location>
</feature>
<dbReference type="PROSITE" id="PS00521">
    <property type="entry name" value="P5CR"/>
    <property type="match status" value="1"/>
</dbReference>
<evidence type="ECO:0000256" key="4">
    <source>
        <dbReference type="HAMAP-Rule" id="MF_01925"/>
    </source>
</evidence>
<comment type="function">
    <text evidence="4">Catalyzes the reduction of 1-pyrroline-5-carboxylate (PCA) to L-proline.</text>
</comment>
<dbReference type="GO" id="GO:0004735">
    <property type="term" value="F:pyrroline-5-carboxylate reductase activity"/>
    <property type="evidence" value="ECO:0007669"/>
    <property type="project" value="UniProtKB-EC"/>
</dbReference>
<dbReference type="PANTHER" id="PTHR11645:SF0">
    <property type="entry name" value="PYRROLINE-5-CARBOXYLATE REDUCTASE 3"/>
    <property type="match status" value="1"/>
</dbReference>
<dbReference type="HAMAP" id="MF_01925">
    <property type="entry name" value="P5C_reductase"/>
    <property type="match status" value="1"/>
</dbReference>
<dbReference type="InterPro" id="IPR053790">
    <property type="entry name" value="P5CR-like_CS"/>
</dbReference>
<keyword evidence="4 6" id="KW-0641">Proline biosynthesis</keyword>
<keyword evidence="2 4" id="KW-0521">NADP</keyword>
<dbReference type="PIRSF" id="PIRSF000193">
    <property type="entry name" value="Pyrrol-5-carb_rd"/>
    <property type="match status" value="1"/>
</dbReference>
<comment type="catalytic activity">
    <reaction evidence="4">
        <text>L-proline + NAD(+) = (S)-1-pyrroline-5-carboxylate + NADH + 2 H(+)</text>
        <dbReference type="Rhea" id="RHEA:14105"/>
        <dbReference type="ChEBI" id="CHEBI:15378"/>
        <dbReference type="ChEBI" id="CHEBI:17388"/>
        <dbReference type="ChEBI" id="CHEBI:57540"/>
        <dbReference type="ChEBI" id="CHEBI:57945"/>
        <dbReference type="ChEBI" id="CHEBI:60039"/>
        <dbReference type="EC" id="1.5.1.2"/>
    </reaction>
</comment>
<sequence length="271" mass="27643">MTEERIAFVGGGNMASAIIGGLLRAGFAAGQLLVVEPHAPQRHKLMGEFGVQALAAADAGLAAATTVVWAVKPQLFAEAAAPLKAWVGAALQLSVMAGIRTDALVAATGSERVVRAMPNTPALIGQGIAGLYARPAVSAAERAAVERLLAPTGQTLWVEREDDLDAVTALSGSGPAYFFFFVEAMMAAAVDMGLTPEQGRRLALATCAGAAALGLASDESPATLRERVTSKGGTTHAAISSLQADAVDAAVRRAVLAAQRRAAELGREFGG</sequence>
<evidence type="ECO:0000256" key="1">
    <source>
        <dbReference type="ARBA" id="ARBA00005525"/>
    </source>
</evidence>
<gene>
    <name evidence="4 9" type="primary">proC</name>
    <name evidence="9" type="ORF">LXT12_23635</name>
</gene>
<evidence type="ECO:0000256" key="6">
    <source>
        <dbReference type="RuleBase" id="RU003903"/>
    </source>
</evidence>
<evidence type="ECO:0000256" key="5">
    <source>
        <dbReference type="NCBIfam" id="TIGR00112"/>
    </source>
</evidence>
<dbReference type="InterPro" id="IPR000304">
    <property type="entry name" value="Pyrroline-COOH_reductase"/>
</dbReference>
<comment type="similarity">
    <text evidence="1 4 6">Belongs to the pyrroline-5-carboxylate reductase family.</text>
</comment>
<dbReference type="SUPFAM" id="SSF51735">
    <property type="entry name" value="NAD(P)-binding Rossmann-fold domains"/>
    <property type="match status" value="1"/>
</dbReference>
<feature type="domain" description="Pyrroline-5-carboxylate reductase dimerisation" evidence="8">
    <location>
        <begin position="161"/>
        <end position="265"/>
    </location>
</feature>
<evidence type="ECO:0000259" key="7">
    <source>
        <dbReference type="Pfam" id="PF03807"/>
    </source>
</evidence>
<evidence type="ECO:0000313" key="9">
    <source>
        <dbReference type="EMBL" id="MCE4540248.1"/>
    </source>
</evidence>
<dbReference type="EMBL" id="JAJTWT010000014">
    <property type="protein sequence ID" value="MCE4540248.1"/>
    <property type="molecule type" value="Genomic_DNA"/>
</dbReference>
<evidence type="ECO:0000256" key="2">
    <source>
        <dbReference type="ARBA" id="ARBA00022857"/>
    </source>
</evidence>
<proteinExistence type="inferred from homology"/>
<comment type="caution">
    <text evidence="9">The sequence shown here is derived from an EMBL/GenBank/DDBJ whole genome shotgun (WGS) entry which is preliminary data.</text>
</comment>
<dbReference type="InterPro" id="IPR029036">
    <property type="entry name" value="P5CR_dimer"/>
</dbReference>
<comment type="catalytic activity">
    <reaction evidence="4 6">
        <text>L-proline + NADP(+) = (S)-1-pyrroline-5-carboxylate + NADPH + 2 H(+)</text>
        <dbReference type="Rhea" id="RHEA:14109"/>
        <dbReference type="ChEBI" id="CHEBI:15378"/>
        <dbReference type="ChEBI" id="CHEBI:17388"/>
        <dbReference type="ChEBI" id="CHEBI:57783"/>
        <dbReference type="ChEBI" id="CHEBI:58349"/>
        <dbReference type="ChEBI" id="CHEBI:60039"/>
        <dbReference type="EC" id="1.5.1.2"/>
    </reaction>
</comment>
<keyword evidence="3 4" id="KW-0560">Oxidoreductase</keyword>
<keyword evidence="4" id="KW-0963">Cytoplasm</keyword>
<keyword evidence="10" id="KW-1185">Reference proteome</keyword>
<dbReference type="InterPro" id="IPR036291">
    <property type="entry name" value="NAD(P)-bd_dom_sf"/>
</dbReference>
<name>A0ABS8XKG5_9BURK</name>
<organism evidence="9 10">
    <name type="scientific">Pelomonas caseinilytica</name>
    <dbReference type="NCBI Taxonomy" id="2906763"/>
    <lineage>
        <taxon>Bacteria</taxon>
        <taxon>Pseudomonadati</taxon>
        <taxon>Pseudomonadota</taxon>
        <taxon>Betaproteobacteria</taxon>
        <taxon>Burkholderiales</taxon>
        <taxon>Sphaerotilaceae</taxon>
        <taxon>Roseateles</taxon>
    </lineage>
</organism>
<dbReference type="Pfam" id="PF03807">
    <property type="entry name" value="F420_oxidored"/>
    <property type="match status" value="1"/>
</dbReference>
<accession>A0ABS8XKG5</accession>
<dbReference type="SUPFAM" id="SSF48179">
    <property type="entry name" value="6-phosphogluconate dehydrogenase C-terminal domain-like"/>
    <property type="match status" value="1"/>
</dbReference>
<dbReference type="EC" id="1.5.1.2" evidence="4 5"/>
<evidence type="ECO:0000313" key="10">
    <source>
        <dbReference type="Proteomes" id="UP001201463"/>
    </source>
</evidence>
<dbReference type="NCBIfam" id="TIGR00112">
    <property type="entry name" value="proC"/>
    <property type="match status" value="1"/>
</dbReference>
<keyword evidence="4 6" id="KW-0028">Amino-acid biosynthesis</keyword>
<dbReference type="Pfam" id="PF14748">
    <property type="entry name" value="P5CR_dimer"/>
    <property type="match status" value="1"/>
</dbReference>
<dbReference type="Proteomes" id="UP001201463">
    <property type="component" value="Unassembled WGS sequence"/>
</dbReference>
<dbReference type="Gene3D" id="3.40.50.720">
    <property type="entry name" value="NAD(P)-binding Rossmann-like Domain"/>
    <property type="match status" value="1"/>
</dbReference>
<dbReference type="PANTHER" id="PTHR11645">
    <property type="entry name" value="PYRROLINE-5-CARBOXYLATE REDUCTASE"/>
    <property type="match status" value="1"/>
</dbReference>
<dbReference type="RefSeq" id="WP_233394761.1">
    <property type="nucleotide sequence ID" value="NZ_JAJTWT010000014.1"/>
</dbReference>
<reference evidence="9 10" key="1">
    <citation type="submission" date="2021-12" db="EMBL/GenBank/DDBJ databases">
        <title>Genome seq of p7.</title>
        <authorList>
            <person name="Seo T."/>
        </authorList>
    </citation>
    <scope>NUCLEOTIDE SEQUENCE [LARGE SCALE GENOMIC DNA]</scope>
    <source>
        <strain evidence="9 10">P7</strain>
    </source>
</reference>
<evidence type="ECO:0000259" key="8">
    <source>
        <dbReference type="Pfam" id="PF14748"/>
    </source>
</evidence>